<sequence length="238" mass="26337">MTAIGTALLAIMSQLGDSRRCVITFVIIFIPSHTYVLASVLPLLWLSGWHFLLIVMVNLFVIMTAGWVLLQFKAFRMEEPTLAAIVEQMLFTVYPLVCTGLVCWALGAVVPASVLPTVFSFIWFVLLQLYLVPTLSSFKVQTTPDESLDVVQVPIVAVTVIVFVLLGPLLHFVLSFLAADAPGISVMFFVHLVFILSLTLFLSTLLSIRQIFEYLGLPYSTAIYVRWVTGLICTALSS</sequence>
<feature type="transmembrane region" description="Helical" evidence="1">
    <location>
        <begin position="21"/>
        <end position="45"/>
    </location>
</feature>
<dbReference type="PANTHER" id="PTHR35313">
    <property type="entry name" value="NO EXINE FORMATION 1"/>
    <property type="match status" value="1"/>
</dbReference>
<organism evidence="2 3">
    <name type="scientific">Lymnaea stagnalis</name>
    <name type="common">Great pond snail</name>
    <name type="synonym">Helix stagnalis</name>
    <dbReference type="NCBI Taxonomy" id="6523"/>
    <lineage>
        <taxon>Eukaryota</taxon>
        <taxon>Metazoa</taxon>
        <taxon>Spiralia</taxon>
        <taxon>Lophotrochozoa</taxon>
        <taxon>Mollusca</taxon>
        <taxon>Gastropoda</taxon>
        <taxon>Heterobranchia</taxon>
        <taxon>Euthyneura</taxon>
        <taxon>Panpulmonata</taxon>
        <taxon>Hygrophila</taxon>
        <taxon>Lymnaeoidea</taxon>
        <taxon>Lymnaeidae</taxon>
        <taxon>Lymnaea</taxon>
    </lineage>
</organism>
<accession>A0AAV2I8B0</accession>
<gene>
    <name evidence="2" type="ORF">GSLYS_00016586001</name>
</gene>
<feature type="transmembrane region" description="Helical" evidence="1">
    <location>
        <begin position="113"/>
        <end position="132"/>
    </location>
</feature>
<keyword evidence="1" id="KW-0812">Transmembrane</keyword>
<name>A0AAV2I8B0_LYMST</name>
<dbReference type="PANTHER" id="PTHR35313:SF1">
    <property type="entry name" value="NO EXINE FORMATION 1"/>
    <property type="match status" value="1"/>
</dbReference>
<evidence type="ECO:0000256" key="1">
    <source>
        <dbReference type="SAM" id="Phobius"/>
    </source>
</evidence>
<dbReference type="EMBL" id="CAXITT010000522">
    <property type="protein sequence ID" value="CAL1543052.1"/>
    <property type="molecule type" value="Genomic_DNA"/>
</dbReference>
<feature type="transmembrane region" description="Helical" evidence="1">
    <location>
        <begin position="153"/>
        <end position="178"/>
    </location>
</feature>
<dbReference type="AlphaFoldDB" id="A0AAV2I8B0"/>
<feature type="transmembrane region" description="Helical" evidence="1">
    <location>
        <begin position="51"/>
        <end position="70"/>
    </location>
</feature>
<keyword evidence="1" id="KW-1133">Transmembrane helix</keyword>
<evidence type="ECO:0000313" key="3">
    <source>
        <dbReference type="Proteomes" id="UP001497497"/>
    </source>
</evidence>
<comment type="caution">
    <text evidence="2">The sequence shown here is derived from an EMBL/GenBank/DDBJ whole genome shotgun (WGS) entry which is preliminary data.</text>
</comment>
<feature type="non-terminal residue" evidence="2">
    <location>
        <position position="238"/>
    </location>
</feature>
<feature type="transmembrane region" description="Helical" evidence="1">
    <location>
        <begin position="184"/>
        <end position="208"/>
    </location>
</feature>
<reference evidence="2 3" key="1">
    <citation type="submission" date="2024-04" db="EMBL/GenBank/DDBJ databases">
        <authorList>
            <consortium name="Genoscope - CEA"/>
            <person name="William W."/>
        </authorList>
    </citation>
    <scope>NUCLEOTIDE SEQUENCE [LARGE SCALE GENOMIC DNA]</scope>
</reference>
<dbReference type="Proteomes" id="UP001497497">
    <property type="component" value="Unassembled WGS sequence"/>
</dbReference>
<keyword evidence="1" id="KW-0472">Membrane</keyword>
<feature type="transmembrane region" description="Helical" evidence="1">
    <location>
        <begin position="82"/>
        <end position="107"/>
    </location>
</feature>
<keyword evidence="3" id="KW-1185">Reference proteome</keyword>
<evidence type="ECO:0000313" key="2">
    <source>
        <dbReference type="EMBL" id="CAL1543052.1"/>
    </source>
</evidence>
<proteinExistence type="predicted"/>
<protein>
    <submittedName>
        <fullName evidence="2">Uncharacterized protein</fullName>
    </submittedName>
</protein>